<dbReference type="InterPro" id="IPR011008">
    <property type="entry name" value="Dimeric_a/b-barrel"/>
</dbReference>
<dbReference type="RefSeq" id="WP_229956255.1">
    <property type="nucleotide sequence ID" value="NZ_BAAAEM010000002.1"/>
</dbReference>
<dbReference type="InterPro" id="IPR005545">
    <property type="entry name" value="YCII"/>
</dbReference>
<organism evidence="3 4">
    <name type="scientific">Parasphingorhabdus litoris</name>
    <dbReference type="NCBI Taxonomy" id="394733"/>
    <lineage>
        <taxon>Bacteria</taxon>
        <taxon>Pseudomonadati</taxon>
        <taxon>Pseudomonadota</taxon>
        <taxon>Alphaproteobacteria</taxon>
        <taxon>Sphingomonadales</taxon>
        <taxon>Sphingomonadaceae</taxon>
        <taxon>Parasphingorhabdus</taxon>
    </lineage>
</organism>
<dbReference type="SUPFAM" id="SSF54909">
    <property type="entry name" value="Dimeric alpha+beta barrel"/>
    <property type="match status" value="1"/>
</dbReference>
<keyword evidence="4" id="KW-1185">Reference proteome</keyword>
<name>A0ABN1ABN1_9SPHN</name>
<protein>
    <recommendedName>
        <fullName evidence="2">YCII-related domain-containing protein</fullName>
    </recommendedName>
</protein>
<comment type="caution">
    <text evidence="3">The sequence shown here is derived from an EMBL/GenBank/DDBJ whole genome shotgun (WGS) entry which is preliminary data.</text>
</comment>
<proteinExistence type="inferred from homology"/>
<comment type="similarity">
    <text evidence="1">Belongs to the YciI family.</text>
</comment>
<accession>A0ABN1ABN1</accession>
<dbReference type="Pfam" id="PF03795">
    <property type="entry name" value="YCII"/>
    <property type="match status" value="1"/>
</dbReference>
<evidence type="ECO:0000259" key="2">
    <source>
        <dbReference type="Pfam" id="PF03795"/>
    </source>
</evidence>
<dbReference type="Proteomes" id="UP001500713">
    <property type="component" value="Unassembled WGS sequence"/>
</dbReference>
<evidence type="ECO:0000313" key="4">
    <source>
        <dbReference type="Proteomes" id="UP001500713"/>
    </source>
</evidence>
<dbReference type="EMBL" id="BAAAEM010000002">
    <property type="protein sequence ID" value="GAA0472492.1"/>
    <property type="molecule type" value="Genomic_DNA"/>
</dbReference>
<dbReference type="Gene3D" id="3.30.70.1060">
    <property type="entry name" value="Dimeric alpha+beta barrel"/>
    <property type="match status" value="1"/>
</dbReference>
<feature type="domain" description="YCII-related" evidence="2">
    <location>
        <begin position="2"/>
        <end position="103"/>
    </location>
</feature>
<gene>
    <name evidence="3" type="ORF">GCM10009096_12060</name>
</gene>
<sequence>MQKYILAYHGGNTSMTPEEGQQHMQKWMAWMDGLGDAVVDRGVPVGSSITVSSDQVTDDGGPNPLSGITIIQADSQDAAVAMTQKSPHLDIGGTIELAPVMDMPM</sequence>
<reference evidence="3 4" key="1">
    <citation type="journal article" date="2019" name="Int. J. Syst. Evol. Microbiol.">
        <title>The Global Catalogue of Microorganisms (GCM) 10K type strain sequencing project: providing services to taxonomists for standard genome sequencing and annotation.</title>
        <authorList>
            <consortium name="The Broad Institute Genomics Platform"/>
            <consortium name="The Broad Institute Genome Sequencing Center for Infectious Disease"/>
            <person name="Wu L."/>
            <person name="Ma J."/>
        </authorList>
    </citation>
    <scope>NUCLEOTIDE SEQUENCE [LARGE SCALE GENOMIC DNA]</scope>
    <source>
        <strain evidence="3 4">JCM 14162</strain>
    </source>
</reference>
<evidence type="ECO:0000256" key="1">
    <source>
        <dbReference type="ARBA" id="ARBA00007689"/>
    </source>
</evidence>
<evidence type="ECO:0000313" key="3">
    <source>
        <dbReference type="EMBL" id="GAA0472492.1"/>
    </source>
</evidence>